<accession>A0AAW1VXQ9</accession>
<dbReference type="PIRSF" id="PIRSF028729">
    <property type="entry name" value="E3_ubiquit_lig_SCF_Skp"/>
    <property type="match status" value="1"/>
</dbReference>
<sequence>MSSLLENKVVRLKSSDNKIFEVDECIIMMSKTIKTMMEYLGSDDQVVIPLEKVDSKTLALVGEWCANHLAKVKNTKFVEGLDLDVILHLMYTSYYLDIKELGDQMRETIADRAQMKAIEEISEKFSF</sequence>
<gene>
    <name evidence="6" type="ORF">M0R45_037018</name>
</gene>
<dbReference type="Pfam" id="PF03931">
    <property type="entry name" value="Skp1_POZ"/>
    <property type="match status" value="1"/>
</dbReference>
<dbReference type="InterPro" id="IPR016897">
    <property type="entry name" value="SKP1"/>
</dbReference>
<dbReference type="InterPro" id="IPR016073">
    <property type="entry name" value="Skp1_comp_POZ"/>
</dbReference>
<dbReference type="InterPro" id="IPR011333">
    <property type="entry name" value="SKP1/BTB/POZ_sf"/>
</dbReference>
<evidence type="ECO:0000256" key="3">
    <source>
        <dbReference type="ARBA" id="ARBA00022786"/>
    </source>
</evidence>
<keyword evidence="7" id="KW-1185">Reference proteome</keyword>
<reference evidence="6 7" key="1">
    <citation type="journal article" date="2023" name="G3 (Bethesda)">
        <title>A chromosome-length genome assembly and annotation of blackberry (Rubus argutus, cv. 'Hillquist').</title>
        <authorList>
            <person name="Bruna T."/>
            <person name="Aryal R."/>
            <person name="Dudchenko O."/>
            <person name="Sargent D.J."/>
            <person name="Mead D."/>
            <person name="Buti M."/>
            <person name="Cavallini A."/>
            <person name="Hytonen T."/>
            <person name="Andres J."/>
            <person name="Pham M."/>
            <person name="Weisz D."/>
            <person name="Mascagni F."/>
            <person name="Usai G."/>
            <person name="Natali L."/>
            <person name="Bassil N."/>
            <person name="Fernandez G.E."/>
            <person name="Lomsadze A."/>
            <person name="Armour M."/>
            <person name="Olukolu B."/>
            <person name="Poorten T."/>
            <person name="Britton C."/>
            <person name="Davik J."/>
            <person name="Ashrafi H."/>
            <person name="Aiden E.L."/>
            <person name="Borodovsky M."/>
            <person name="Worthington M."/>
        </authorList>
    </citation>
    <scope>NUCLEOTIDE SEQUENCE [LARGE SCALE GENOMIC DNA]</scope>
    <source>
        <strain evidence="6">PI 553951</strain>
    </source>
</reference>
<keyword evidence="3 4" id="KW-0833">Ubl conjugation pathway</keyword>
<evidence type="ECO:0000256" key="4">
    <source>
        <dbReference type="PIRNR" id="PIRNR028729"/>
    </source>
</evidence>
<dbReference type="SMART" id="SM00512">
    <property type="entry name" value="Skp1"/>
    <property type="match status" value="1"/>
</dbReference>
<dbReference type="SUPFAM" id="SSF54695">
    <property type="entry name" value="POZ domain"/>
    <property type="match status" value="1"/>
</dbReference>
<dbReference type="GO" id="GO:0016567">
    <property type="term" value="P:protein ubiquitination"/>
    <property type="evidence" value="ECO:0007669"/>
    <property type="project" value="UniProtKB-UniRule"/>
</dbReference>
<comment type="caution">
    <text evidence="6">The sequence shown here is derived from an EMBL/GenBank/DDBJ whole genome shotgun (WGS) entry which is preliminary data.</text>
</comment>
<name>A0AAW1VXQ9_RUBAR</name>
<proteinExistence type="inferred from homology"/>
<dbReference type="PANTHER" id="PTHR11165">
    <property type="entry name" value="SKP1"/>
    <property type="match status" value="1"/>
</dbReference>
<dbReference type="AlphaFoldDB" id="A0AAW1VXQ9"/>
<comment type="similarity">
    <text evidence="2 4">Belongs to the SKP1 family.</text>
</comment>
<evidence type="ECO:0000256" key="2">
    <source>
        <dbReference type="ARBA" id="ARBA00009993"/>
    </source>
</evidence>
<dbReference type="SUPFAM" id="SSF81382">
    <property type="entry name" value="Skp1 dimerisation domain-like"/>
    <property type="match status" value="1"/>
</dbReference>
<dbReference type="EMBL" id="JBEDUW010000007">
    <property type="protein sequence ID" value="KAK9913194.1"/>
    <property type="molecule type" value="Genomic_DNA"/>
</dbReference>
<dbReference type="InterPro" id="IPR001232">
    <property type="entry name" value="SKP1-like"/>
</dbReference>
<dbReference type="Proteomes" id="UP001457282">
    <property type="component" value="Unassembled WGS sequence"/>
</dbReference>
<evidence type="ECO:0000259" key="5">
    <source>
        <dbReference type="Pfam" id="PF03931"/>
    </source>
</evidence>
<evidence type="ECO:0000313" key="7">
    <source>
        <dbReference type="Proteomes" id="UP001457282"/>
    </source>
</evidence>
<organism evidence="6 7">
    <name type="scientific">Rubus argutus</name>
    <name type="common">Southern blackberry</name>
    <dbReference type="NCBI Taxonomy" id="59490"/>
    <lineage>
        <taxon>Eukaryota</taxon>
        <taxon>Viridiplantae</taxon>
        <taxon>Streptophyta</taxon>
        <taxon>Embryophyta</taxon>
        <taxon>Tracheophyta</taxon>
        <taxon>Spermatophyta</taxon>
        <taxon>Magnoliopsida</taxon>
        <taxon>eudicotyledons</taxon>
        <taxon>Gunneridae</taxon>
        <taxon>Pentapetalae</taxon>
        <taxon>rosids</taxon>
        <taxon>fabids</taxon>
        <taxon>Rosales</taxon>
        <taxon>Rosaceae</taxon>
        <taxon>Rosoideae</taxon>
        <taxon>Rosoideae incertae sedis</taxon>
        <taxon>Rubus</taxon>
    </lineage>
</organism>
<dbReference type="GO" id="GO:0009867">
    <property type="term" value="P:jasmonic acid mediated signaling pathway"/>
    <property type="evidence" value="ECO:0007669"/>
    <property type="project" value="UniProtKB-ARBA"/>
</dbReference>
<comment type="function">
    <text evidence="4">Involved in ubiquitination and subsequent proteasomal degradation of target proteins. Together with CUL1, RBX1 and a F-box protein, it forms a SCF E3 ubiquitin ligase complex. The functional specificity of this complex depends on the type of F-box protein. In the SCF complex, it serves as an adapter that links the F-box protein to CUL1.</text>
</comment>
<protein>
    <recommendedName>
        <fullName evidence="4">SKP1-like protein</fullName>
    </recommendedName>
</protein>
<comment type="subunit">
    <text evidence="4">Part of a SCF (SKP1-cullin-F-box) protein ligase complex.</text>
</comment>
<dbReference type="InterPro" id="IPR036296">
    <property type="entry name" value="SKP1-like_dim_sf"/>
</dbReference>
<evidence type="ECO:0000313" key="6">
    <source>
        <dbReference type="EMBL" id="KAK9913194.1"/>
    </source>
</evidence>
<comment type="pathway">
    <text evidence="1 4">Protein modification; protein ubiquitination.</text>
</comment>
<dbReference type="GO" id="GO:0006511">
    <property type="term" value="P:ubiquitin-dependent protein catabolic process"/>
    <property type="evidence" value="ECO:0007669"/>
    <property type="project" value="InterPro"/>
</dbReference>
<dbReference type="Gene3D" id="3.30.710.10">
    <property type="entry name" value="Potassium Channel Kv1.1, Chain A"/>
    <property type="match status" value="1"/>
</dbReference>
<feature type="domain" description="SKP1 component POZ" evidence="5">
    <location>
        <begin position="8"/>
        <end position="69"/>
    </location>
</feature>
<evidence type="ECO:0000256" key="1">
    <source>
        <dbReference type="ARBA" id="ARBA00004906"/>
    </source>
</evidence>